<dbReference type="PANTHER" id="PTHR36173">
    <property type="entry name" value="RIBONUCLEASE VAPC16-RELATED"/>
    <property type="match status" value="1"/>
</dbReference>
<reference evidence="2 3" key="1">
    <citation type="submission" date="2023-11" db="EMBL/GenBank/DDBJ databases">
        <authorList>
            <person name="Ouyang M.-Y."/>
        </authorList>
    </citation>
    <scope>NUCLEOTIDE SEQUENCE [LARGE SCALE GENOMIC DNA]</scope>
    <source>
        <strain evidence="2 3">OY6</strain>
    </source>
</reference>
<keyword evidence="3" id="KW-1185">Reference proteome</keyword>
<dbReference type="InterPro" id="IPR041705">
    <property type="entry name" value="PIN_Sll0205"/>
</dbReference>
<evidence type="ECO:0000313" key="3">
    <source>
        <dbReference type="Proteomes" id="UP001284537"/>
    </source>
</evidence>
<organism evidence="2 3">
    <name type="scientific">Methylomonas defluvii</name>
    <dbReference type="NCBI Taxonomy" id="3045149"/>
    <lineage>
        <taxon>Bacteria</taxon>
        <taxon>Pseudomonadati</taxon>
        <taxon>Pseudomonadota</taxon>
        <taxon>Gammaproteobacteria</taxon>
        <taxon>Methylococcales</taxon>
        <taxon>Methylococcaceae</taxon>
        <taxon>Methylomonas</taxon>
    </lineage>
</organism>
<comment type="caution">
    <text evidence="2">The sequence shown here is derived from an EMBL/GenBank/DDBJ whole genome shotgun (WGS) entry which is preliminary data.</text>
</comment>
<gene>
    <name evidence="2" type="ORF">QLH52_21455</name>
</gene>
<dbReference type="SUPFAM" id="SSF88723">
    <property type="entry name" value="PIN domain-like"/>
    <property type="match status" value="1"/>
</dbReference>
<dbReference type="RefSeq" id="WP_319962893.1">
    <property type="nucleotide sequence ID" value="NZ_JAXARY010000027.1"/>
</dbReference>
<accession>A0ABU4UKE6</accession>
<dbReference type="Proteomes" id="UP001284537">
    <property type="component" value="Unassembled WGS sequence"/>
</dbReference>
<dbReference type="InterPro" id="IPR052919">
    <property type="entry name" value="TA_system_RNase"/>
</dbReference>
<dbReference type="PANTHER" id="PTHR36173:SF2">
    <property type="entry name" value="RIBONUCLEASE VAPC16"/>
    <property type="match status" value="1"/>
</dbReference>
<evidence type="ECO:0000313" key="2">
    <source>
        <dbReference type="EMBL" id="MDX8129873.1"/>
    </source>
</evidence>
<feature type="domain" description="PIN" evidence="1">
    <location>
        <begin position="3"/>
        <end position="120"/>
    </location>
</feature>
<dbReference type="EMBL" id="JAXARY010000027">
    <property type="protein sequence ID" value="MDX8129873.1"/>
    <property type="molecule type" value="Genomic_DNA"/>
</dbReference>
<dbReference type="InterPro" id="IPR029060">
    <property type="entry name" value="PIN-like_dom_sf"/>
</dbReference>
<sequence length="128" mass="14469">MKVLLDTCAFLWLASDDAALSEKAKTVFQDPDNTVLLSSVSIWEVLVKHQLGKLPLPLAPEAFVRQQCRDHLIDYLPLDEKAVFQLSRLPTLHRDPFDRMLICQAMAHDLVILTADGLISQYPVATLW</sequence>
<dbReference type="Gene3D" id="3.40.50.1010">
    <property type="entry name" value="5'-nuclease"/>
    <property type="match status" value="1"/>
</dbReference>
<proteinExistence type="predicted"/>
<evidence type="ECO:0000259" key="1">
    <source>
        <dbReference type="Pfam" id="PF01850"/>
    </source>
</evidence>
<dbReference type="InterPro" id="IPR002716">
    <property type="entry name" value="PIN_dom"/>
</dbReference>
<dbReference type="Pfam" id="PF01850">
    <property type="entry name" value="PIN"/>
    <property type="match status" value="1"/>
</dbReference>
<name>A0ABU4UKE6_9GAMM</name>
<protein>
    <submittedName>
        <fullName evidence="2">Type II toxin-antitoxin system VapC family toxin</fullName>
    </submittedName>
</protein>
<dbReference type="CDD" id="cd09872">
    <property type="entry name" value="PIN_Sll0205-like"/>
    <property type="match status" value="1"/>
</dbReference>